<dbReference type="EMBL" id="PGOL01000469">
    <property type="protein sequence ID" value="PKI70155.1"/>
    <property type="molecule type" value="Genomic_DNA"/>
</dbReference>
<keyword evidence="3" id="KW-1185">Reference proteome</keyword>
<proteinExistence type="predicted"/>
<accession>A0A2I0KNU1</accession>
<protein>
    <submittedName>
        <fullName evidence="2">Uncharacterized protein</fullName>
    </submittedName>
</protein>
<gene>
    <name evidence="2" type="ORF">CRG98_009443</name>
</gene>
<organism evidence="2 3">
    <name type="scientific">Punica granatum</name>
    <name type="common">Pomegranate</name>
    <dbReference type="NCBI Taxonomy" id="22663"/>
    <lineage>
        <taxon>Eukaryota</taxon>
        <taxon>Viridiplantae</taxon>
        <taxon>Streptophyta</taxon>
        <taxon>Embryophyta</taxon>
        <taxon>Tracheophyta</taxon>
        <taxon>Spermatophyta</taxon>
        <taxon>Magnoliopsida</taxon>
        <taxon>eudicotyledons</taxon>
        <taxon>Gunneridae</taxon>
        <taxon>Pentapetalae</taxon>
        <taxon>rosids</taxon>
        <taxon>malvids</taxon>
        <taxon>Myrtales</taxon>
        <taxon>Lythraceae</taxon>
        <taxon>Punica</taxon>
    </lineage>
</organism>
<feature type="compositionally biased region" description="Basic and acidic residues" evidence="1">
    <location>
        <begin position="90"/>
        <end position="100"/>
    </location>
</feature>
<name>A0A2I0KNU1_PUNGR</name>
<dbReference type="Proteomes" id="UP000233551">
    <property type="component" value="Unassembled WGS sequence"/>
</dbReference>
<feature type="region of interest" description="Disordered" evidence="1">
    <location>
        <begin position="83"/>
        <end position="104"/>
    </location>
</feature>
<comment type="caution">
    <text evidence="2">The sequence shown here is derived from an EMBL/GenBank/DDBJ whole genome shotgun (WGS) entry which is preliminary data.</text>
</comment>
<evidence type="ECO:0000256" key="1">
    <source>
        <dbReference type="SAM" id="MobiDB-lite"/>
    </source>
</evidence>
<reference evidence="2 3" key="1">
    <citation type="submission" date="2017-11" db="EMBL/GenBank/DDBJ databases">
        <title>De-novo sequencing of pomegranate (Punica granatum L.) genome.</title>
        <authorList>
            <person name="Akparov Z."/>
            <person name="Amiraslanov A."/>
            <person name="Hajiyeva S."/>
            <person name="Abbasov M."/>
            <person name="Kaur K."/>
            <person name="Hamwieh A."/>
            <person name="Solovyev V."/>
            <person name="Salamov A."/>
            <person name="Braich B."/>
            <person name="Kosarev P."/>
            <person name="Mahmoud A."/>
            <person name="Hajiyev E."/>
            <person name="Babayeva S."/>
            <person name="Izzatullayeva V."/>
            <person name="Mammadov A."/>
            <person name="Mammadov A."/>
            <person name="Sharifova S."/>
            <person name="Ojaghi J."/>
            <person name="Eynullazada K."/>
            <person name="Bayramov B."/>
            <person name="Abdulazimova A."/>
            <person name="Shahmuradov I."/>
        </authorList>
    </citation>
    <scope>NUCLEOTIDE SEQUENCE [LARGE SCALE GENOMIC DNA]</scope>
    <source>
        <strain evidence="3">cv. AG2017</strain>
        <tissue evidence="2">Leaf</tissue>
    </source>
</reference>
<dbReference type="AlphaFoldDB" id="A0A2I0KNU1"/>
<evidence type="ECO:0000313" key="3">
    <source>
        <dbReference type="Proteomes" id="UP000233551"/>
    </source>
</evidence>
<sequence length="130" mass="14260">MVRPYLCGLRCVGRERVEGLLQRNYAGQGQGPTPELERGDPSTQCQCKRDWVLVGSDSLPCIVARVVRGCRPCELDCRKEGFGGEAPEVGEGRTEVEKGEGPVLGGDEEVCVTVEDFWRESGIGVELHMH</sequence>
<evidence type="ECO:0000313" key="2">
    <source>
        <dbReference type="EMBL" id="PKI70155.1"/>
    </source>
</evidence>